<gene>
    <name evidence="2" type="ORF">RU93_GL001391</name>
</gene>
<evidence type="ECO:0000313" key="2">
    <source>
        <dbReference type="EMBL" id="OJG11396.1"/>
    </source>
</evidence>
<dbReference type="PANTHER" id="PTHR22916">
    <property type="entry name" value="GLYCOSYLTRANSFERASE"/>
    <property type="match status" value="1"/>
</dbReference>
<dbReference type="RefSeq" id="WP_071874140.1">
    <property type="nucleotide sequence ID" value="NZ_JBHSHF010000014.1"/>
</dbReference>
<dbReference type="GO" id="GO:0016758">
    <property type="term" value="F:hexosyltransferase activity"/>
    <property type="evidence" value="ECO:0007669"/>
    <property type="project" value="UniProtKB-ARBA"/>
</dbReference>
<sequence length="391" mass="45539">MKDKMVSVIIPMYNVADYIEQCLTSILTQSYSNIELILIDDGSTDDTLNIAEIITKDSNNTKIYSIVNQGPAYARNLGIEASKGEYIMFVDSDDYLSEEAIETLLKIITENNCLLALGRTLRTDGYKNWSVPSHHKYQVTSVDGVKNIAEHTELFYSIGPAAKLYHHSLLDNNFFDSSLNFAEDQLFVLKTYLRSNKIAVTHEAIYFYRVRGKENQSLTQLYQKNTIENLKNILAIINDAYNMITIEKNYTVEEKKIMYLGYINRLTEIELRVLFKANYRESGVKQATFFNIVLEKILLGSEPFILLFSESANFKKYIFFELQSFYFLIRRPALPVYYLLIENITKLQNDSSQSTFLNKIQRIQKHRIQEFYLKIFTCCSYFIKRLGRRIK</sequence>
<dbReference type="EMBL" id="JXKD01000003">
    <property type="protein sequence ID" value="OJG11396.1"/>
    <property type="molecule type" value="Genomic_DNA"/>
</dbReference>
<dbReference type="OrthoDB" id="396512at2"/>
<dbReference type="InterPro" id="IPR029044">
    <property type="entry name" value="Nucleotide-diphossugar_trans"/>
</dbReference>
<dbReference type="InterPro" id="IPR001173">
    <property type="entry name" value="Glyco_trans_2-like"/>
</dbReference>
<dbReference type="Proteomes" id="UP000182149">
    <property type="component" value="Unassembled WGS sequence"/>
</dbReference>
<dbReference type="AlphaFoldDB" id="A0A1L8QV58"/>
<protein>
    <recommendedName>
        <fullName evidence="1">Glycosyltransferase 2-like domain-containing protein</fullName>
    </recommendedName>
</protein>
<feature type="domain" description="Glycosyltransferase 2-like" evidence="1">
    <location>
        <begin position="7"/>
        <end position="135"/>
    </location>
</feature>
<reference evidence="2 3" key="1">
    <citation type="submission" date="2014-12" db="EMBL/GenBank/DDBJ databases">
        <title>Draft genome sequences of 29 type strains of Enterococci.</title>
        <authorList>
            <person name="Zhong Z."/>
            <person name="Sun Z."/>
            <person name="Liu W."/>
            <person name="Zhang W."/>
            <person name="Zhang H."/>
        </authorList>
    </citation>
    <scope>NUCLEOTIDE SEQUENCE [LARGE SCALE GENOMIC DNA]</scope>
    <source>
        <strain evidence="2 3">DSM 17690</strain>
    </source>
</reference>
<organism evidence="2 3">
    <name type="scientific">Enterococcus aquimarinus</name>
    <dbReference type="NCBI Taxonomy" id="328396"/>
    <lineage>
        <taxon>Bacteria</taxon>
        <taxon>Bacillati</taxon>
        <taxon>Bacillota</taxon>
        <taxon>Bacilli</taxon>
        <taxon>Lactobacillales</taxon>
        <taxon>Enterococcaceae</taxon>
        <taxon>Enterococcus</taxon>
    </lineage>
</organism>
<dbReference type="STRING" id="328396.RU93_GL001391"/>
<name>A0A1L8QV58_9ENTE</name>
<dbReference type="Pfam" id="PF00535">
    <property type="entry name" value="Glycos_transf_2"/>
    <property type="match status" value="1"/>
</dbReference>
<dbReference type="SUPFAM" id="SSF53448">
    <property type="entry name" value="Nucleotide-diphospho-sugar transferases"/>
    <property type="match status" value="1"/>
</dbReference>
<dbReference type="Gene3D" id="3.90.550.10">
    <property type="entry name" value="Spore Coat Polysaccharide Biosynthesis Protein SpsA, Chain A"/>
    <property type="match status" value="1"/>
</dbReference>
<dbReference type="PANTHER" id="PTHR22916:SF3">
    <property type="entry name" value="UDP-GLCNAC:BETAGAL BETA-1,3-N-ACETYLGLUCOSAMINYLTRANSFERASE-LIKE PROTEIN 1"/>
    <property type="match status" value="1"/>
</dbReference>
<dbReference type="CDD" id="cd00761">
    <property type="entry name" value="Glyco_tranf_GTA_type"/>
    <property type="match status" value="1"/>
</dbReference>
<evidence type="ECO:0000259" key="1">
    <source>
        <dbReference type="Pfam" id="PF00535"/>
    </source>
</evidence>
<comment type="caution">
    <text evidence="2">The sequence shown here is derived from an EMBL/GenBank/DDBJ whole genome shotgun (WGS) entry which is preliminary data.</text>
</comment>
<proteinExistence type="predicted"/>
<keyword evidence="3" id="KW-1185">Reference proteome</keyword>
<evidence type="ECO:0000313" key="3">
    <source>
        <dbReference type="Proteomes" id="UP000182149"/>
    </source>
</evidence>
<accession>A0A1L8QV58</accession>